<feature type="chain" id="PRO_5025520081" evidence="7">
    <location>
        <begin position="24"/>
        <end position="693"/>
    </location>
</feature>
<dbReference type="PROSITE" id="PS51233">
    <property type="entry name" value="VWFD"/>
    <property type="match status" value="1"/>
</dbReference>
<evidence type="ECO:0000256" key="3">
    <source>
        <dbReference type="ARBA" id="ARBA00022729"/>
    </source>
</evidence>
<dbReference type="EMBL" id="VIIS01002064">
    <property type="protein sequence ID" value="KAF0289037.1"/>
    <property type="molecule type" value="Genomic_DNA"/>
</dbReference>
<dbReference type="Gene3D" id="2.10.70.10">
    <property type="entry name" value="Complement Module, domain 1"/>
    <property type="match status" value="1"/>
</dbReference>
<dbReference type="PROSITE" id="PS01208">
    <property type="entry name" value="VWFC_1"/>
    <property type="match status" value="2"/>
</dbReference>
<evidence type="ECO:0000256" key="7">
    <source>
        <dbReference type="SAM" id="SignalP"/>
    </source>
</evidence>
<evidence type="ECO:0000256" key="6">
    <source>
        <dbReference type="SAM" id="MobiDB-lite"/>
    </source>
</evidence>
<dbReference type="GO" id="GO:0030513">
    <property type="term" value="P:positive regulation of BMP signaling pathway"/>
    <property type="evidence" value="ECO:0007669"/>
    <property type="project" value="TreeGrafter"/>
</dbReference>
<protein>
    <submittedName>
        <fullName evidence="10">BMP-binding endothelial regulator protein</fullName>
    </submittedName>
</protein>
<evidence type="ECO:0000256" key="5">
    <source>
        <dbReference type="ARBA" id="ARBA00023157"/>
    </source>
</evidence>
<dbReference type="Pfam" id="PF00094">
    <property type="entry name" value="VWD"/>
    <property type="match status" value="1"/>
</dbReference>
<name>A0A6A4UYV9_AMPAM</name>
<evidence type="ECO:0000259" key="9">
    <source>
        <dbReference type="PROSITE" id="PS51233"/>
    </source>
</evidence>
<dbReference type="Gene3D" id="6.20.200.20">
    <property type="match status" value="3"/>
</dbReference>
<dbReference type="PANTHER" id="PTHR46698:SF4">
    <property type="entry name" value="CROSSVEINLESS 2"/>
    <property type="match status" value="1"/>
</dbReference>
<accession>A0A6A4UYV9</accession>
<dbReference type="GO" id="GO:0005576">
    <property type="term" value="C:extracellular region"/>
    <property type="evidence" value="ECO:0007669"/>
    <property type="project" value="UniProtKB-SubCell"/>
</dbReference>
<evidence type="ECO:0000256" key="1">
    <source>
        <dbReference type="ARBA" id="ARBA00004613"/>
    </source>
</evidence>
<dbReference type="SUPFAM" id="SSF57567">
    <property type="entry name" value="Serine protease inhibitors"/>
    <property type="match status" value="1"/>
</dbReference>
<dbReference type="InterPro" id="IPR014853">
    <property type="entry name" value="VWF/SSPO/ZAN-like_Cys-rich_dom"/>
</dbReference>
<feature type="domain" description="VWFC" evidence="8">
    <location>
        <begin position="293"/>
        <end position="354"/>
    </location>
</feature>
<evidence type="ECO:0000313" key="11">
    <source>
        <dbReference type="Proteomes" id="UP000440578"/>
    </source>
</evidence>
<dbReference type="InterPro" id="IPR036084">
    <property type="entry name" value="Ser_inhib-like_sf"/>
</dbReference>
<dbReference type="SMART" id="SM00215">
    <property type="entry name" value="VWC_out"/>
    <property type="match status" value="2"/>
</dbReference>
<dbReference type="CDD" id="cd19941">
    <property type="entry name" value="TIL"/>
    <property type="match status" value="1"/>
</dbReference>
<dbReference type="SUPFAM" id="SSF57603">
    <property type="entry name" value="FnI-like domain"/>
    <property type="match status" value="5"/>
</dbReference>
<dbReference type="GO" id="GO:0036122">
    <property type="term" value="F:BMP binding"/>
    <property type="evidence" value="ECO:0007669"/>
    <property type="project" value="TreeGrafter"/>
</dbReference>
<dbReference type="SMART" id="SM00216">
    <property type="entry name" value="VWD"/>
    <property type="match status" value="1"/>
</dbReference>
<organism evidence="10 11">
    <name type="scientific">Amphibalanus amphitrite</name>
    <name type="common">Striped barnacle</name>
    <name type="synonym">Balanus amphitrite</name>
    <dbReference type="NCBI Taxonomy" id="1232801"/>
    <lineage>
        <taxon>Eukaryota</taxon>
        <taxon>Metazoa</taxon>
        <taxon>Ecdysozoa</taxon>
        <taxon>Arthropoda</taxon>
        <taxon>Crustacea</taxon>
        <taxon>Multicrustacea</taxon>
        <taxon>Cirripedia</taxon>
        <taxon>Thoracica</taxon>
        <taxon>Thoracicalcarea</taxon>
        <taxon>Balanomorpha</taxon>
        <taxon>Balanoidea</taxon>
        <taxon>Balanidae</taxon>
        <taxon>Amphibalaninae</taxon>
        <taxon>Amphibalanus</taxon>
    </lineage>
</organism>
<evidence type="ECO:0000256" key="2">
    <source>
        <dbReference type="ARBA" id="ARBA00022525"/>
    </source>
</evidence>
<keyword evidence="4" id="KW-0677">Repeat</keyword>
<dbReference type="AlphaFoldDB" id="A0A6A4UYV9"/>
<dbReference type="InterPro" id="IPR001007">
    <property type="entry name" value="VWF_dom"/>
</dbReference>
<reference evidence="10 11" key="1">
    <citation type="submission" date="2019-07" db="EMBL/GenBank/DDBJ databases">
        <title>Draft genome assembly of a fouling barnacle, Amphibalanus amphitrite (Darwin, 1854): The first reference genome for Thecostraca.</title>
        <authorList>
            <person name="Kim W."/>
        </authorList>
    </citation>
    <scope>NUCLEOTIDE SEQUENCE [LARGE SCALE GENOMIC DNA]</scope>
    <source>
        <strain evidence="10">SNU_AA5</strain>
        <tissue evidence="10">Soma without cirri and trophi</tissue>
    </source>
</reference>
<dbReference type="Gene3D" id="2.10.25.10">
    <property type="entry name" value="Laminin"/>
    <property type="match status" value="1"/>
</dbReference>
<sequence length="693" mass="76893">MMSPLWALRCLLGTALLLVPAHGSTPTFNFPKGRLQKCTNEGEIVQLSFIKTNPCITCRCRDGLVICDHERCDMTKTCHLLLLGQRIRPDSCCEQCKGCTTPDGAHKEGDEWPEPSDPCRVNHCFSGVITQSTVKCHTPCANPLPPAPGECCPRCPSCLLSGQVIAPGEQLTPRSDPCMTCQCDRNGTQSCSKRVCPALSCPASKTVRDQGQCCPRCKGTRRIKPSDGCVMGKRRFSAGQNFTLDPCTQCSCQGSTSVCARQSCPELACPLVHQVYSPDRCCPVCRRPERVRRVCRYAGQTYQDGSTFKLNSCTKCVCNDGQIDCELERCDRNMTCPPGHHAAKLTGQCCEQCVEDDAVCTVFGDPHYNTFDGKIYNYQGTCKYVLAKDCADRSFSVRVNNDARKSRFFSWTRSVSIKAGGLRISLRQKGRVKVNGRFEELPFVEMDHAIIYQDPTDNFNVVLKLVAIGVRVTWDGDSFLQVKVPPSYKNKMCGLCGNYNGVRSDDFTTKRGKRVRSARRFGRSWRIGGRSQCSADSRRKSRKNRKRQPSCKDRASRANAVRQCNRLKSPLFAGCHAKVHPASYFKSCVQDMCECDHKRSCYCEAMTAYAHDCQRKGVFVDWLEGTDCAVHRRCPTGARYVACRSPCQPSCAVPEPPAELCSADVQCQPGCVCPEGTLLHRGVCVPPMLCPNR</sequence>
<dbReference type="SMART" id="SM00832">
    <property type="entry name" value="C8"/>
    <property type="match status" value="1"/>
</dbReference>
<dbReference type="Proteomes" id="UP000440578">
    <property type="component" value="Unassembled WGS sequence"/>
</dbReference>
<dbReference type="PROSITE" id="PS50184">
    <property type="entry name" value="VWFC_2"/>
    <property type="match status" value="3"/>
</dbReference>
<feature type="region of interest" description="Disordered" evidence="6">
    <location>
        <begin position="529"/>
        <end position="554"/>
    </location>
</feature>
<feature type="domain" description="VWFC" evidence="8">
    <location>
        <begin position="156"/>
        <end position="218"/>
    </location>
</feature>
<evidence type="ECO:0000259" key="8">
    <source>
        <dbReference type="PROSITE" id="PS50184"/>
    </source>
</evidence>
<comment type="caution">
    <text evidence="10">The sequence shown here is derived from an EMBL/GenBank/DDBJ whole genome shotgun (WGS) entry which is preliminary data.</text>
</comment>
<dbReference type="OrthoDB" id="6019304at2759"/>
<feature type="signal peptide" evidence="7">
    <location>
        <begin position="1"/>
        <end position="23"/>
    </location>
</feature>
<proteinExistence type="predicted"/>
<dbReference type="PANTHER" id="PTHR46698">
    <property type="entry name" value="CROSSVEINLESS 2"/>
    <property type="match status" value="1"/>
</dbReference>
<feature type="domain" description="VWFD" evidence="9">
    <location>
        <begin position="358"/>
        <end position="534"/>
    </location>
</feature>
<keyword evidence="3 7" id="KW-0732">Signal</keyword>
<dbReference type="Pfam" id="PF01826">
    <property type="entry name" value="TIL"/>
    <property type="match status" value="1"/>
</dbReference>
<keyword evidence="2" id="KW-0964">Secreted</keyword>
<dbReference type="InterPro" id="IPR052424">
    <property type="entry name" value="Kielin_Chordin-BMP_Reg"/>
</dbReference>
<evidence type="ECO:0000313" key="10">
    <source>
        <dbReference type="EMBL" id="KAF0289037.1"/>
    </source>
</evidence>
<keyword evidence="11" id="KW-1185">Reference proteome</keyword>
<gene>
    <name evidence="10" type="primary">BMPER_1</name>
    <name evidence="10" type="ORF">FJT64_001338</name>
</gene>
<keyword evidence="5" id="KW-1015">Disulfide bond</keyword>
<feature type="domain" description="VWFC" evidence="8">
    <location>
        <begin position="227"/>
        <end position="286"/>
    </location>
</feature>
<dbReference type="Pfam" id="PF08742">
    <property type="entry name" value="C8"/>
    <property type="match status" value="1"/>
</dbReference>
<feature type="compositionally biased region" description="Basic residues" evidence="6">
    <location>
        <begin position="539"/>
        <end position="549"/>
    </location>
</feature>
<dbReference type="InterPro" id="IPR001846">
    <property type="entry name" value="VWF_type-D"/>
</dbReference>
<dbReference type="Pfam" id="PF00093">
    <property type="entry name" value="VWC"/>
    <property type="match status" value="3"/>
</dbReference>
<dbReference type="InterPro" id="IPR002919">
    <property type="entry name" value="TIL_dom"/>
</dbReference>
<comment type="subcellular location">
    <subcellularLocation>
        <location evidence="1">Secreted</location>
    </subcellularLocation>
</comment>
<evidence type="ECO:0000256" key="4">
    <source>
        <dbReference type="ARBA" id="ARBA00022737"/>
    </source>
</evidence>
<dbReference type="SMART" id="SM00214">
    <property type="entry name" value="VWC"/>
    <property type="match status" value="5"/>
</dbReference>